<evidence type="ECO:0000259" key="4">
    <source>
        <dbReference type="PROSITE" id="PS51898"/>
    </source>
</evidence>
<feature type="region of interest" description="Disordered" evidence="3">
    <location>
        <begin position="420"/>
        <end position="454"/>
    </location>
</feature>
<organism evidence="5 6">
    <name type="scientific">Methylobacterium aquaticum</name>
    <dbReference type="NCBI Taxonomy" id="270351"/>
    <lineage>
        <taxon>Bacteria</taxon>
        <taxon>Pseudomonadati</taxon>
        <taxon>Pseudomonadota</taxon>
        <taxon>Alphaproteobacteria</taxon>
        <taxon>Hyphomicrobiales</taxon>
        <taxon>Methylobacteriaceae</taxon>
        <taxon>Methylobacterium</taxon>
    </lineage>
</organism>
<accession>A0A0C6FKY2</accession>
<name>A0A0C6FKY2_9HYPH</name>
<dbReference type="SUPFAM" id="SSF56349">
    <property type="entry name" value="DNA breaking-rejoining enzymes"/>
    <property type="match status" value="1"/>
</dbReference>
<dbReference type="InterPro" id="IPR011010">
    <property type="entry name" value="DNA_brk_join_enz"/>
</dbReference>
<dbReference type="KEGG" id="maqu:Maq22A_c12830"/>
<proteinExistence type="predicted"/>
<evidence type="ECO:0000256" key="3">
    <source>
        <dbReference type="SAM" id="MobiDB-lite"/>
    </source>
</evidence>
<dbReference type="GO" id="GO:0006310">
    <property type="term" value="P:DNA recombination"/>
    <property type="evidence" value="ECO:0007669"/>
    <property type="project" value="UniProtKB-KW"/>
</dbReference>
<dbReference type="STRING" id="270351.Maq22A_c12830"/>
<evidence type="ECO:0000313" key="6">
    <source>
        <dbReference type="Proteomes" id="UP000061432"/>
    </source>
</evidence>
<dbReference type="Gene3D" id="1.10.443.10">
    <property type="entry name" value="Intergrase catalytic core"/>
    <property type="match status" value="1"/>
</dbReference>
<dbReference type="InterPro" id="IPR002104">
    <property type="entry name" value="Integrase_catalytic"/>
</dbReference>
<keyword evidence="2" id="KW-0233">DNA recombination</keyword>
<dbReference type="GO" id="GO:0003677">
    <property type="term" value="F:DNA binding"/>
    <property type="evidence" value="ECO:0007669"/>
    <property type="project" value="InterPro"/>
</dbReference>
<keyword evidence="1" id="KW-0229">DNA integration</keyword>
<evidence type="ECO:0000313" key="5">
    <source>
        <dbReference type="EMBL" id="BAQ45804.1"/>
    </source>
</evidence>
<sequence>MAEVKRKPNPKKAGAKHTSGPAKGKWVYWSPSKGRWDFDYTLWKKRHFGDTGCTRKDEAERFAREHRDEQIAHHVRVHGKPGIPGKQRDAPLETAVDRFYAERMHLDVGHAGGLYMLHNVVDVLGEKTMLSAIDDDAVVRLIGALENLDVHGDPARGKIGEDRVNAHVKVLRRLMRYAVGTWKFYLPDMPDWPRHMLADAPRKREAGFAELDRIAEEWREDYWPALEFLYEGAQRLTNSVELTWGQVDFVTGVIRFNVKAPATGRGRKRRDVEDRRKPSEIPITPALERILRTEWERPDRHETAVFTYVSRRAYRCPGTGRSTERGVRCPLRAQTFRSYWERVRARIGIKDLRIHDLRRTRGSLMLRATGDITKVQALLKHADIKTTSRHYAHVVPADLYTAMVQTNAYVSGLRARFEAAQGVPGPSPVPTVGFSRENPGADPAKGLSHEGDMPFSSMSHIRPTSLTSFEGDAEDGVSEWISDCGKAFFRPRASSFRPFVINIHLPGPAPDGSLMWRNFRRNPGAGDEPMMIQLPGFPRNPTELINAFAQVLKWRPIRRRLLALFEAAADQGVSEEGGNLAGAPFRPDCDDRD</sequence>
<dbReference type="AlphaFoldDB" id="A0A0C6FKY2"/>
<dbReference type="PANTHER" id="PTHR30349:SF64">
    <property type="entry name" value="PROPHAGE INTEGRASE INTD-RELATED"/>
    <property type="match status" value="1"/>
</dbReference>
<dbReference type="EMBL" id="AP014704">
    <property type="protein sequence ID" value="BAQ45804.1"/>
    <property type="molecule type" value="Genomic_DNA"/>
</dbReference>
<feature type="domain" description="Tyr recombinase" evidence="4">
    <location>
        <begin position="201"/>
        <end position="404"/>
    </location>
</feature>
<dbReference type="OrthoDB" id="7615137at2"/>
<reference evidence="6" key="2">
    <citation type="submission" date="2015-01" db="EMBL/GenBank/DDBJ databases">
        <title>Complete genome sequence of Methylobacterium aquaticum strain 22A.</title>
        <authorList>
            <person name="Tani A."/>
            <person name="Ogura Y."/>
            <person name="Hayashi T."/>
        </authorList>
    </citation>
    <scope>NUCLEOTIDE SEQUENCE [LARGE SCALE GENOMIC DNA]</scope>
    <source>
        <strain evidence="6">MA-22A</strain>
    </source>
</reference>
<dbReference type="PATRIC" id="fig|270351.10.peg.2481"/>
<dbReference type="Proteomes" id="UP000061432">
    <property type="component" value="Chromosome"/>
</dbReference>
<feature type="region of interest" description="Disordered" evidence="3">
    <location>
        <begin position="1"/>
        <end position="22"/>
    </location>
</feature>
<evidence type="ECO:0000256" key="2">
    <source>
        <dbReference type="ARBA" id="ARBA00023172"/>
    </source>
</evidence>
<dbReference type="PANTHER" id="PTHR30349">
    <property type="entry name" value="PHAGE INTEGRASE-RELATED"/>
    <property type="match status" value="1"/>
</dbReference>
<reference evidence="5 6" key="1">
    <citation type="journal article" date="2015" name="Genome Announc.">
        <title>Complete Genome Sequence of Methylobacterium aquaticum Strain 22A, Isolated from Racomitrium japonicum Moss.</title>
        <authorList>
            <person name="Tani A."/>
            <person name="Ogura Y."/>
            <person name="Hayashi T."/>
            <person name="Kimbara K."/>
        </authorList>
    </citation>
    <scope>NUCLEOTIDE SEQUENCE [LARGE SCALE GENOMIC DNA]</scope>
    <source>
        <strain evidence="5 6">MA-22A</strain>
    </source>
</reference>
<dbReference type="Pfam" id="PF00589">
    <property type="entry name" value="Phage_integrase"/>
    <property type="match status" value="1"/>
</dbReference>
<dbReference type="InterPro" id="IPR013762">
    <property type="entry name" value="Integrase-like_cat_sf"/>
</dbReference>
<dbReference type="InterPro" id="IPR050090">
    <property type="entry name" value="Tyrosine_recombinase_XerCD"/>
</dbReference>
<dbReference type="RefSeq" id="WP_060847068.1">
    <property type="nucleotide sequence ID" value="NZ_AP014704.1"/>
</dbReference>
<protein>
    <submittedName>
        <fullName evidence="5">Site-specific recombinase XerD</fullName>
    </submittedName>
</protein>
<gene>
    <name evidence="5" type="ORF">Maq22A_c12830</name>
</gene>
<dbReference type="PROSITE" id="PS51898">
    <property type="entry name" value="TYR_RECOMBINASE"/>
    <property type="match status" value="1"/>
</dbReference>
<evidence type="ECO:0000256" key="1">
    <source>
        <dbReference type="ARBA" id="ARBA00022908"/>
    </source>
</evidence>
<dbReference type="GO" id="GO:0015074">
    <property type="term" value="P:DNA integration"/>
    <property type="evidence" value="ECO:0007669"/>
    <property type="project" value="UniProtKB-KW"/>
</dbReference>